<reference evidence="1" key="1">
    <citation type="submission" date="2020-11" db="EMBL/GenBank/DDBJ databases">
        <authorList>
            <person name="Tran Van P."/>
        </authorList>
    </citation>
    <scope>NUCLEOTIDE SEQUENCE</scope>
</reference>
<organism evidence="1">
    <name type="scientific">Timema bartmani</name>
    <dbReference type="NCBI Taxonomy" id="61472"/>
    <lineage>
        <taxon>Eukaryota</taxon>
        <taxon>Metazoa</taxon>
        <taxon>Ecdysozoa</taxon>
        <taxon>Arthropoda</taxon>
        <taxon>Hexapoda</taxon>
        <taxon>Insecta</taxon>
        <taxon>Pterygota</taxon>
        <taxon>Neoptera</taxon>
        <taxon>Polyneoptera</taxon>
        <taxon>Phasmatodea</taxon>
        <taxon>Timematodea</taxon>
        <taxon>Timematoidea</taxon>
        <taxon>Timematidae</taxon>
        <taxon>Timema</taxon>
    </lineage>
</organism>
<dbReference type="EMBL" id="OD569885">
    <property type="protein sequence ID" value="CAD7448351.1"/>
    <property type="molecule type" value="Genomic_DNA"/>
</dbReference>
<accession>A0A7R9F7M9</accession>
<proteinExistence type="predicted"/>
<sequence length="77" mass="9315">MQMMRLKFGERRRNDWTCCFCCHVRTGTIFLGIWHLPMKESRTMFRILTGESYWKKLLGKPKRSWEDSIGMDLKEIV</sequence>
<dbReference type="AlphaFoldDB" id="A0A7R9F7M9"/>
<protein>
    <submittedName>
        <fullName evidence="1">Uncharacterized protein</fullName>
    </submittedName>
</protein>
<gene>
    <name evidence="1" type="ORF">TBIB3V08_LOCUS10638</name>
</gene>
<evidence type="ECO:0000313" key="1">
    <source>
        <dbReference type="EMBL" id="CAD7448351.1"/>
    </source>
</evidence>
<name>A0A7R9F7M9_9NEOP</name>